<gene>
    <name evidence="1" type="primary">b337L</name>
    <name evidence="1" type="ORF">NY2A_b337L</name>
</gene>
<name>A7IWL2_PBCVN</name>
<evidence type="ECO:0000313" key="1">
    <source>
        <dbReference type="EMBL" id="ABT14736.1"/>
    </source>
</evidence>
<sequence length="72" mass="7896">MQVDDHKVNTMKNTVTMCAIVQSFAPVEVGSISPNPTVECVVTPKYKQSIHDAFLSGFATEKLFSNPPGKKR</sequence>
<organismHost>
    <name type="scientific">Chlorella</name>
    <dbReference type="NCBI Taxonomy" id="3071"/>
</organismHost>
<proteinExistence type="predicted"/>
<dbReference type="KEGG" id="vg:5658899"/>
<accession>A7IWL2</accession>
<dbReference type="Proteomes" id="UP000202419">
    <property type="component" value="Segment"/>
</dbReference>
<dbReference type="GeneID" id="5658899"/>
<dbReference type="EMBL" id="DQ491002">
    <property type="protein sequence ID" value="ABT14736.1"/>
    <property type="molecule type" value="Genomic_DNA"/>
</dbReference>
<reference evidence="1 2" key="1">
    <citation type="journal article" date="2007" name="Virology">
        <title>Sequence and annotation of the 369-kb NY-2A and the 345-kb AR158 viruses that infect Chlorella NC64A.</title>
        <authorList>
            <person name="Fitzgerald L.A."/>
            <person name="Graves M.V."/>
            <person name="Li X."/>
            <person name="Feldblyum T."/>
            <person name="Nierman W.C."/>
            <person name="Van Etten J.L."/>
        </authorList>
    </citation>
    <scope>NUCLEOTIDE SEQUENCE [LARGE SCALE GENOMIC DNA]</scope>
    <source>
        <strain evidence="1 2">NY-2A</strain>
    </source>
</reference>
<evidence type="ECO:0000313" key="2">
    <source>
        <dbReference type="Proteomes" id="UP000202419"/>
    </source>
</evidence>
<organism evidence="1 2">
    <name type="scientific">Paramecium bursaria Chlorella virus NY2A</name>
    <name type="common">PBCV-NY2A</name>
    <dbReference type="NCBI Taxonomy" id="46021"/>
    <lineage>
        <taxon>Viruses</taxon>
        <taxon>Varidnaviria</taxon>
        <taxon>Bamfordvirae</taxon>
        <taxon>Nucleocytoviricota</taxon>
        <taxon>Megaviricetes</taxon>
        <taxon>Algavirales</taxon>
        <taxon>Phycodnaviridae</taxon>
        <taxon>Chlorovirus</taxon>
        <taxon>Chlorovirus americanus</taxon>
    </lineage>
</organism>
<dbReference type="RefSeq" id="YP_001497533.1">
    <property type="nucleotide sequence ID" value="NC_009898.1"/>
</dbReference>
<protein>
    <submittedName>
        <fullName evidence="1">Uncharacterized protein b337L</fullName>
    </submittedName>
</protein>
<keyword evidence="2" id="KW-1185">Reference proteome</keyword>